<dbReference type="PANTHER" id="PTHR40980">
    <property type="entry name" value="PLUG DOMAIN-CONTAINING PROTEIN"/>
    <property type="match status" value="1"/>
</dbReference>
<dbReference type="InterPro" id="IPR036942">
    <property type="entry name" value="Beta-barrel_TonB_sf"/>
</dbReference>
<dbReference type="InterPro" id="IPR000531">
    <property type="entry name" value="Beta-barrel_TonB"/>
</dbReference>
<dbReference type="GO" id="GO:0009279">
    <property type="term" value="C:cell outer membrane"/>
    <property type="evidence" value="ECO:0007669"/>
    <property type="project" value="UniProtKB-SubCell"/>
</dbReference>
<dbReference type="RefSeq" id="WP_253966435.1">
    <property type="nucleotide sequence ID" value="NZ_JAMFTH010000001.1"/>
</dbReference>
<keyword evidence="9" id="KW-1185">Reference proteome</keyword>
<keyword evidence="4" id="KW-0798">TonB box</keyword>
<dbReference type="Gene3D" id="2.170.130.10">
    <property type="entry name" value="TonB-dependent receptor, plug domain"/>
    <property type="match status" value="1"/>
</dbReference>
<dbReference type="InterPro" id="IPR010104">
    <property type="entry name" value="TonB_rcpt_bac"/>
</dbReference>
<comment type="similarity">
    <text evidence="4">Belongs to the TonB-dependent receptor family.</text>
</comment>
<reference evidence="8" key="2">
    <citation type="submission" date="2023-01" db="EMBL/GenBank/DDBJ databases">
        <title>Gilvimarinus xylanilyticus HB14 isolated from Caulerpa lentillifera aquaculture base in Hainan, China.</title>
        <authorList>
            <person name="Zhang Y.-J."/>
        </authorList>
    </citation>
    <scope>NUCLEOTIDE SEQUENCE</scope>
    <source>
        <strain evidence="8">HB14</strain>
    </source>
</reference>
<dbReference type="EMBL" id="JAMFTH010000001">
    <property type="protein sequence ID" value="MCP8898145.1"/>
    <property type="molecule type" value="Genomic_DNA"/>
</dbReference>
<evidence type="ECO:0000256" key="2">
    <source>
        <dbReference type="ARBA" id="ARBA00023136"/>
    </source>
</evidence>
<feature type="chain" id="PRO_5040826352" evidence="5">
    <location>
        <begin position="31"/>
        <end position="1060"/>
    </location>
</feature>
<accession>A0A9X2I0M7</accession>
<comment type="subcellular location">
    <subcellularLocation>
        <location evidence="1 4">Cell outer membrane</location>
    </subcellularLocation>
</comment>
<evidence type="ECO:0000256" key="3">
    <source>
        <dbReference type="ARBA" id="ARBA00023237"/>
    </source>
</evidence>
<evidence type="ECO:0000313" key="9">
    <source>
        <dbReference type="Proteomes" id="UP001139319"/>
    </source>
</evidence>
<evidence type="ECO:0000313" key="8">
    <source>
        <dbReference type="EMBL" id="MCP8898145.1"/>
    </source>
</evidence>
<evidence type="ECO:0000259" key="6">
    <source>
        <dbReference type="Pfam" id="PF00593"/>
    </source>
</evidence>
<keyword evidence="5" id="KW-0732">Signal</keyword>
<dbReference type="InterPro" id="IPR037066">
    <property type="entry name" value="Plug_dom_sf"/>
</dbReference>
<evidence type="ECO:0000259" key="7">
    <source>
        <dbReference type="Pfam" id="PF07715"/>
    </source>
</evidence>
<evidence type="ECO:0000256" key="4">
    <source>
        <dbReference type="RuleBase" id="RU003357"/>
    </source>
</evidence>
<dbReference type="AlphaFoldDB" id="A0A9X2I0M7"/>
<dbReference type="Proteomes" id="UP001139319">
    <property type="component" value="Unassembled WGS sequence"/>
</dbReference>
<dbReference type="InterPro" id="IPR012910">
    <property type="entry name" value="Plug_dom"/>
</dbReference>
<dbReference type="PANTHER" id="PTHR40980:SF3">
    <property type="entry name" value="TONB-DEPENDENT RECEPTOR-LIKE BETA-BARREL DOMAIN-CONTAINING PROTEIN"/>
    <property type="match status" value="1"/>
</dbReference>
<feature type="signal peptide" evidence="5">
    <location>
        <begin position="1"/>
        <end position="30"/>
    </location>
</feature>
<comment type="caution">
    <text evidence="8">The sequence shown here is derived from an EMBL/GenBank/DDBJ whole genome shotgun (WGS) entry which is preliminary data.</text>
</comment>
<evidence type="ECO:0000256" key="5">
    <source>
        <dbReference type="SAM" id="SignalP"/>
    </source>
</evidence>
<name>A0A9X2I0M7_9GAMM</name>
<gene>
    <name evidence="8" type="ORF">M6D89_02400</name>
</gene>
<sequence length="1060" mass="116469">MYKQSTFKKKLIASAVASSALMGMGQMVHAQEQLEEVVVTGIRASLDRAMDIKRDTTGVVDAISAEDIGKMPDANLAESLQRIAGVSITRTNGEGARVTVRGIDPAMNMVTLNGRNMPAVTNDGGAGDRSSRAFDFASLAAESVSGVEIYKTSRADFSGGGLGATINLNTVRPLDVGDIKASAAVKAVHDTTINRGGDGREVTPELSGIFSWANDENTFGVALSAAYQERDNVRSNAFVNNWQLREVGADGSHADTPEDAVITNPLSPGDMYAIPTDLRFALEDNHRERTNGQLTMQFRPVETLTATVDYTYTEYDLEATRAQQSTWYNESAISAMTFDQGAEIATPVIYAETYDVQAGKDVSFAQQDYRGTSKMESAGINLEWDVTDQFSLALDYHDSTARNHTDQTELGLNANVVTSEYSDWRTDLPVMGITFDDSREDKGNNNGVLDGGDVSSAMGAARWDRTETNIQQLKVDGDLDLGGFAFFEAFDISFGVEDRKDTNQTVVNTGETPRVTMGNWGGVDPDVFGSDWASYFSPRDFGEGFPSFDGATSDPMFLDYGVDGDFHSIKRAIETAYANAQTRIRINGDDPTTVDDPSTPDEVENVESYYWVTALDADGEHWKNRDTQLTPDNFNNFPNGKVEPTNVVATDRTIVEEVQAAYVQFHGGFDLGGLESNLVVGLRYEETDLTSMAVVTSPVNQSWDGDNDWSLIYGSGLPVTLNASNSYDNFLPNVDFDITLMQDLKLRASYNVTIARPSYNNLRVAETIDNQYLKQAGGGNPGLTPLESENIDLSVEWYYGDSSYMSVAVFQKEVSDFIGTTVVQDEVFGLRDPRMGERFEQAIADIEELRAAGEINRDGNLWNPNSEAHQHDMMLRNEGLDPNDESTSILANSTDPVQMWNKSIPSNFQDDTITGAELSVQHFFGESGFGVQANYTMVDSDLEVSNTSQVEQFAMLGVSDTSNLALIYDKDRFRARVTYNWRDKYLTSLAQGGNNAPGYVDEYSQIDFSLGYDITDNFTVTAEGLNVTGEDSRLYGRSERQMFSLEDLGARYALGARYTF</sequence>
<feature type="domain" description="TonB-dependent receptor plug" evidence="7">
    <location>
        <begin position="53"/>
        <end position="164"/>
    </location>
</feature>
<keyword evidence="8" id="KW-0675">Receptor</keyword>
<keyword evidence="3" id="KW-0998">Cell outer membrane</keyword>
<dbReference type="Pfam" id="PF00593">
    <property type="entry name" value="TonB_dep_Rec_b-barrel"/>
    <property type="match status" value="1"/>
</dbReference>
<feature type="domain" description="TonB-dependent receptor-like beta-barrel" evidence="6">
    <location>
        <begin position="511"/>
        <end position="1027"/>
    </location>
</feature>
<evidence type="ECO:0000256" key="1">
    <source>
        <dbReference type="ARBA" id="ARBA00004442"/>
    </source>
</evidence>
<protein>
    <submittedName>
        <fullName evidence="8">TonB-dependent receptor</fullName>
    </submittedName>
</protein>
<dbReference type="SUPFAM" id="SSF56935">
    <property type="entry name" value="Porins"/>
    <property type="match status" value="1"/>
</dbReference>
<reference evidence="8" key="1">
    <citation type="submission" date="2022-05" db="EMBL/GenBank/DDBJ databases">
        <authorList>
            <person name="Sun H.-N."/>
        </authorList>
    </citation>
    <scope>NUCLEOTIDE SEQUENCE</scope>
    <source>
        <strain evidence="8">HB14</strain>
    </source>
</reference>
<dbReference type="Gene3D" id="2.40.170.20">
    <property type="entry name" value="TonB-dependent receptor, beta-barrel domain"/>
    <property type="match status" value="1"/>
</dbReference>
<dbReference type="NCBIfam" id="TIGR01782">
    <property type="entry name" value="TonB-Xanth-Caul"/>
    <property type="match status" value="1"/>
</dbReference>
<organism evidence="8 9">
    <name type="scientific">Gilvimarinus xylanilyticus</name>
    <dbReference type="NCBI Taxonomy" id="2944139"/>
    <lineage>
        <taxon>Bacteria</taxon>
        <taxon>Pseudomonadati</taxon>
        <taxon>Pseudomonadota</taxon>
        <taxon>Gammaproteobacteria</taxon>
        <taxon>Cellvibrionales</taxon>
        <taxon>Cellvibrionaceae</taxon>
        <taxon>Gilvimarinus</taxon>
    </lineage>
</organism>
<keyword evidence="2 4" id="KW-0472">Membrane</keyword>
<proteinExistence type="inferred from homology"/>
<dbReference type="Pfam" id="PF07715">
    <property type="entry name" value="Plug"/>
    <property type="match status" value="1"/>
</dbReference>